<dbReference type="EMBL" id="DWYA01000032">
    <property type="protein sequence ID" value="HJB39391.1"/>
    <property type="molecule type" value="Genomic_DNA"/>
</dbReference>
<accession>A0A9D2M2A2</accession>
<reference evidence="1" key="2">
    <citation type="submission" date="2021-04" db="EMBL/GenBank/DDBJ databases">
        <authorList>
            <person name="Gilroy R."/>
        </authorList>
    </citation>
    <scope>NUCLEOTIDE SEQUENCE</scope>
    <source>
        <strain evidence="1">ChiBcec8-14828</strain>
    </source>
</reference>
<proteinExistence type="predicted"/>
<protein>
    <submittedName>
        <fullName evidence="1">Carboxypeptidase</fullName>
    </submittedName>
</protein>
<dbReference type="Proteomes" id="UP000824209">
    <property type="component" value="Unassembled WGS sequence"/>
</dbReference>
<evidence type="ECO:0000313" key="1">
    <source>
        <dbReference type="EMBL" id="HJB39391.1"/>
    </source>
</evidence>
<organism evidence="1 2">
    <name type="scientific">Candidatus Ruthenibacterium avium</name>
    <dbReference type="NCBI Taxonomy" id="2838751"/>
    <lineage>
        <taxon>Bacteria</taxon>
        <taxon>Bacillati</taxon>
        <taxon>Bacillota</taxon>
        <taxon>Clostridia</taxon>
        <taxon>Eubacteriales</taxon>
        <taxon>Oscillospiraceae</taxon>
        <taxon>Ruthenibacterium</taxon>
    </lineage>
</organism>
<keyword evidence="1" id="KW-0645">Protease</keyword>
<evidence type="ECO:0000313" key="2">
    <source>
        <dbReference type="Proteomes" id="UP000824209"/>
    </source>
</evidence>
<dbReference type="AlphaFoldDB" id="A0A9D2M2A2"/>
<dbReference type="GO" id="GO:0004180">
    <property type="term" value="F:carboxypeptidase activity"/>
    <property type="evidence" value="ECO:0007669"/>
    <property type="project" value="UniProtKB-KW"/>
</dbReference>
<reference evidence="1" key="1">
    <citation type="journal article" date="2021" name="PeerJ">
        <title>Extensive microbial diversity within the chicken gut microbiome revealed by metagenomics and culture.</title>
        <authorList>
            <person name="Gilroy R."/>
            <person name="Ravi A."/>
            <person name="Getino M."/>
            <person name="Pursley I."/>
            <person name="Horton D.L."/>
            <person name="Alikhan N.F."/>
            <person name="Baker D."/>
            <person name="Gharbi K."/>
            <person name="Hall N."/>
            <person name="Watson M."/>
            <person name="Adriaenssens E.M."/>
            <person name="Foster-Nyarko E."/>
            <person name="Jarju S."/>
            <person name="Secka A."/>
            <person name="Antonio M."/>
            <person name="Oren A."/>
            <person name="Chaudhuri R.R."/>
            <person name="La Ragione R."/>
            <person name="Hildebrand F."/>
            <person name="Pallen M.J."/>
        </authorList>
    </citation>
    <scope>NUCLEOTIDE SEQUENCE</scope>
    <source>
        <strain evidence="1">ChiBcec8-14828</strain>
    </source>
</reference>
<comment type="caution">
    <text evidence="1">The sequence shown here is derived from an EMBL/GenBank/DDBJ whole genome shotgun (WGS) entry which is preliminary data.</text>
</comment>
<gene>
    <name evidence="1" type="ORF">H9943_03230</name>
</gene>
<sequence length="60" mass="6726">MCQSKNVRPRGTDSAKVIQVIETISIRGIGTDTDPVRAVKQFWNFEGKLLAESDPFICEE</sequence>
<name>A0A9D2M2A2_9FIRM</name>
<keyword evidence="1" id="KW-0378">Hydrolase</keyword>
<keyword evidence="1" id="KW-0121">Carboxypeptidase</keyword>